<reference evidence="1 2" key="1">
    <citation type="journal article" date="2017" name="ISME J.">
        <title>Energy and carbon metabolisms in a deep terrestrial subsurface fluid microbial community.</title>
        <authorList>
            <person name="Momper L."/>
            <person name="Jungbluth S.P."/>
            <person name="Lee M.D."/>
            <person name="Amend J.P."/>
        </authorList>
    </citation>
    <scope>NUCLEOTIDE SEQUENCE [LARGE SCALE GENOMIC DNA]</scope>
    <source>
        <strain evidence="1">SURF_5</strain>
    </source>
</reference>
<accession>A0A3A4NX11</accession>
<organism evidence="1 2">
    <name type="scientific">Abyssobacteria bacterium (strain SURF_5)</name>
    <dbReference type="NCBI Taxonomy" id="2093360"/>
    <lineage>
        <taxon>Bacteria</taxon>
        <taxon>Pseudomonadati</taxon>
        <taxon>Candidatus Hydrogenedentota</taxon>
        <taxon>Candidatus Abyssobacteria</taxon>
    </lineage>
</organism>
<name>A0A3A4NX11_ABYX5</name>
<sequence length="353" mass="40149">MELRGFVSSEDGDELVAKLEKLPQQILSMLPFKPPILPSMVDSLLAVIRKDRTATIYLNEAQSVILIRIKGSCEKGELITKNRVLDMGKMRFPGVDIPPDAAIIYVFSVGWRKGFFYDLEPLYGEKAEPRGYDLEDVLGSLYSYLSFQERFKIDNKTWQTFFAQKWFPFVYLDDQLIRDMISHARAGWQIDELLPKVSANVGRLLETSPLIERKDLVFAEHIEMLKTSVERYLAGDHISCASILYPRIEGLLRSFQRTSGCTSYPTAKTLSKTAVEHHQTARISASLLLPSKFNEYLDNVYFAHFIPGSAPDVGRHSVAHGEARTDDFSLKATTVAFLIIYQLSLFFSDEKKK</sequence>
<evidence type="ECO:0000313" key="1">
    <source>
        <dbReference type="EMBL" id="RJP23512.1"/>
    </source>
</evidence>
<proteinExistence type="predicted"/>
<dbReference type="EMBL" id="QZKU01000045">
    <property type="protein sequence ID" value="RJP23512.1"/>
    <property type="molecule type" value="Genomic_DNA"/>
</dbReference>
<dbReference type="Proteomes" id="UP000265882">
    <property type="component" value="Unassembled WGS sequence"/>
</dbReference>
<dbReference type="AlphaFoldDB" id="A0A3A4NX11"/>
<protein>
    <recommendedName>
        <fullName evidence="3">DUF4209 domain-containing protein</fullName>
    </recommendedName>
</protein>
<evidence type="ECO:0008006" key="3">
    <source>
        <dbReference type="Google" id="ProtNLM"/>
    </source>
</evidence>
<evidence type="ECO:0000313" key="2">
    <source>
        <dbReference type="Proteomes" id="UP000265882"/>
    </source>
</evidence>
<gene>
    <name evidence="1" type="ORF">C4520_06030</name>
</gene>
<comment type="caution">
    <text evidence="1">The sequence shown here is derived from an EMBL/GenBank/DDBJ whole genome shotgun (WGS) entry which is preliminary data.</text>
</comment>